<evidence type="ECO:0000313" key="1">
    <source>
        <dbReference type="EMBL" id="KAK0743739.1"/>
    </source>
</evidence>
<proteinExistence type="predicted"/>
<dbReference type="Proteomes" id="UP001172155">
    <property type="component" value="Unassembled WGS sequence"/>
</dbReference>
<feature type="non-terminal residue" evidence="1">
    <location>
        <position position="1"/>
    </location>
</feature>
<keyword evidence="2" id="KW-1185">Reference proteome</keyword>
<dbReference type="GO" id="GO:0061630">
    <property type="term" value="F:ubiquitin protein ligase activity"/>
    <property type="evidence" value="ECO:0007669"/>
    <property type="project" value="InterPro"/>
</dbReference>
<reference evidence="1" key="1">
    <citation type="submission" date="2023-06" db="EMBL/GenBank/DDBJ databases">
        <title>Genome-scale phylogeny and comparative genomics of the fungal order Sordariales.</title>
        <authorList>
            <consortium name="Lawrence Berkeley National Laboratory"/>
            <person name="Hensen N."/>
            <person name="Bonometti L."/>
            <person name="Westerberg I."/>
            <person name="Brannstrom I.O."/>
            <person name="Guillou S."/>
            <person name="Cros-Aarteil S."/>
            <person name="Calhoun S."/>
            <person name="Haridas S."/>
            <person name="Kuo A."/>
            <person name="Mondo S."/>
            <person name="Pangilinan J."/>
            <person name="Riley R."/>
            <person name="LaButti K."/>
            <person name="Andreopoulos B."/>
            <person name="Lipzen A."/>
            <person name="Chen C."/>
            <person name="Yanf M."/>
            <person name="Daum C."/>
            <person name="Ng V."/>
            <person name="Clum A."/>
            <person name="Steindorff A."/>
            <person name="Ohm R."/>
            <person name="Martin F."/>
            <person name="Silar P."/>
            <person name="Natvig D."/>
            <person name="Lalanne C."/>
            <person name="Gautier V."/>
            <person name="Ament-velasquez S.L."/>
            <person name="Kruys A."/>
            <person name="Hutchinson M.I."/>
            <person name="Powell A.J."/>
            <person name="Barry K."/>
            <person name="Miller A.N."/>
            <person name="Grigoriev I.V."/>
            <person name="Debuchy R."/>
            <person name="Gladieux P."/>
            <person name="Thoren M.H."/>
            <person name="Johannesson H."/>
        </authorList>
    </citation>
    <scope>NUCLEOTIDE SEQUENCE</scope>
    <source>
        <strain evidence="1">SMH3187-1</strain>
    </source>
</reference>
<sequence length="94" mass="10378">LSHALRLNCASRHGFAGSGPYTYPVCRQPLIGGEIYKQVLQPSDEWISVALCGLNPIFIMECAGRAVSFWSYQMTNKMYSALSSRTVDTPAYLA</sequence>
<evidence type="ECO:0000313" key="2">
    <source>
        <dbReference type="Proteomes" id="UP001172155"/>
    </source>
</evidence>
<protein>
    <submittedName>
        <fullName evidence="1">Uncharacterized protein</fullName>
    </submittedName>
</protein>
<comment type="caution">
    <text evidence="1">The sequence shown here is derived from an EMBL/GenBank/DDBJ whole genome shotgun (WGS) entry which is preliminary data.</text>
</comment>
<dbReference type="AlphaFoldDB" id="A0AA40EQN4"/>
<gene>
    <name evidence="1" type="ORF">B0T18DRAFT_329025</name>
</gene>
<organism evidence="1 2">
    <name type="scientific">Schizothecium vesticola</name>
    <dbReference type="NCBI Taxonomy" id="314040"/>
    <lineage>
        <taxon>Eukaryota</taxon>
        <taxon>Fungi</taxon>
        <taxon>Dikarya</taxon>
        <taxon>Ascomycota</taxon>
        <taxon>Pezizomycotina</taxon>
        <taxon>Sordariomycetes</taxon>
        <taxon>Sordariomycetidae</taxon>
        <taxon>Sordariales</taxon>
        <taxon>Schizotheciaceae</taxon>
        <taxon>Schizothecium</taxon>
    </lineage>
</organism>
<dbReference type="PANTHER" id="PTHR14305">
    <property type="entry name" value="E3 UBIQUITIN-PROTEIN LIGASE CCNB1IP1"/>
    <property type="match status" value="1"/>
</dbReference>
<accession>A0AA40EQN4</accession>
<dbReference type="GO" id="GO:0007131">
    <property type="term" value="P:reciprocal meiotic recombination"/>
    <property type="evidence" value="ECO:0007669"/>
    <property type="project" value="InterPro"/>
</dbReference>
<dbReference type="EMBL" id="JAUKUD010000005">
    <property type="protein sequence ID" value="KAK0743739.1"/>
    <property type="molecule type" value="Genomic_DNA"/>
</dbReference>
<name>A0AA40EQN4_9PEZI</name>
<dbReference type="PANTHER" id="PTHR14305:SF0">
    <property type="entry name" value="E3 UBIQUITIN-PROTEIN LIGASE CCNB1IP1"/>
    <property type="match status" value="1"/>
</dbReference>
<dbReference type="GO" id="GO:0000795">
    <property type="term" value="C:synaptonemal complex"/>
    <property type="evidence" value="ECO:0007669"/>
    <property type="project" value="InterPro"/>
</dbReference>
<dbReference type="InterPro" id="IPR042448">
    <property type="entry name" value="CCNB1IP1"/>
</dbReference>